<dbReference type="AlphaFoldDB" id="A0A0T5NTS7"/>
<dbReference type="SUPFAM" id="SSF47090">
    <property type="entry name" value="PGBD-like"/>
    <property type="match status" value="1"/>
</dbReference>
<dbReference type="Gene3D" id="1.10.101.10">
    <property type="entry name" value="PGBD-like superfamily/PGBD"/>
    <property type="match status" value="1"/>
</dbReference>
<dbReference type="OrthoDB" id="7861420at2"/>
<gene>
    <name evidence="3" type="ORF">XM53_11840</name>
</gene>
<dbReference type="STRING" id="1641875.XM53_11840"/>
<feature type="signal peptide" evidence="1">
    <location>
        <begin position="1"/>
        <end position="19"/>
    </location>
</feature>
<comment type="caution">
    <text evidence="3">The sequence shown here is derived from an EMBL/GenBank/DDBJ whole genome shotgun (WGS) entry which is preliminary data.</text>
</comment>
<evidence type="ECO:0000313" key="4">
    <source>
        <dbReference type="Proteomes" id="UP000051295"/>
    </source>
</evidence>
<evidence type="ECO:0000256" key="1">
    <source>
        <dbReference type="SAM" id="SignalP"/>
    </source>
</evidence>
<protein>
    <submittedName>
        <fullName evidence="3">Peptidoglycan-binding protein</fullName>
    </submittedName>
</protein>
<name>A0A0T5NTS7_9RHOB</name>
<dbReference type="RefSeq" id="WP_057793555.1">
    <property type="nucleotide sequence ID" value="NZ_LAXJ01000010.1"/>
</dbReference>
<dbReference type="InterPro" id="IPR036365">
    <property type="entry name" value="PGBD-like_sf"/>
</dbReference>
<feature type="domain" description="Peptidoglycan binding-like" evidence="2">
    <location>
        <begin position="113"/>
        <end position="148"/>
    </location>
</feature>
<evidence type="ECO:0000259" key="2">
    <source>
        <dbReference type="Pfam" id="PF01471"/>
    </source>
</evidence>
<dbReference type="Proteomes" id="UP000051295">
    <property type="component" value="Unassembled WGS sequence"/>
</dbReference>
<dbReference type="InterPro" id="IPR002477">
    <property type="entry name" value="Peptidoglycan-bd-like"/>
</dbReference>
<keyword evidence="4" id="KW-1185">Reference proteome</keyword>
<sequence>MIRPTLIAACAFLPLAACGDMPGAAPDTVQRLDTPPPGAAPGTCWAQDTSPAVVETVTEQILVSPAEVAEDGTITRPASYRTETAQKIVQERRVTRFQVPCRAELTPEFNASVQRALKARGLYRGPITGQMDRRTRAAIRAFQKPQGFDSDILSAAGARQLGLIAVARETPDSPE</sequence>
<dbReference type="EMBL" id="LAXJ01000010">
    <property type="protein sequence ID" value="KRS12329.1"/>
    <property type="molecule type" value="Genomic_DNA"/>
</dbReference>
<proteinExistence type="predicted"/>
<dbReference type="InterPro" id="IPR036366">
    <property type="entry name" value="PGBDSf"/>
</dbReference>
<accession>A0A0T5NTS7</accession>
<dbReference type="PATRIC" id="fig|1641875.4.peg.156"/>
<feature type="chain" id="PRO_5006663897" evidence="1">
    <location>
        <begin position="20"/>
        <end position="175"/>
    </location>
</feature>
<reference evidence="3 4" key="1">
    <citation type="submission" date="2015-04" db="EMBL/GenBank/DDBJ databases">
        <title>The draft genome sequence of Roseovarius sp.R12b.</title>
        <authorList>
            <person name="Li G."/>
            <person name="Lai Q."/>
            <person name="Shao Z."/>
            <person name="Yan P."/>
        </authorList>
    </citation>
    <scope>NUCLEOTIDE SEQUENCE [LARGE SCALE GENOMIC DNA]</scope>
    <source>
        <strain evidence="3 4">R12B</strain>
    </source>
</reference>
<organism evidence="3 4">
    <name type="scientific">Roseovarius atlanticus</name>
    <dbReference type="NCBI Taxonomy" id="1641875"/>
    <lineage>
        <taxon>Bacteria</taxon>
        <taxon>Pseudomonadati</taxon>
        <taxon>Pseudomonadota</taxon>
        <taxon>Alphaproteobacteria</taxon>
        <taxon>Rhodobacterales</taxon>
        <taxon>Roseobacteraceae</taxon>
        <taxon>Roseovarius</taxon>
    </lineage>
</organism>
<evidence type="ECO:0000313" key="3">
    <source>
        <dbReference type="EMBL" id="KRS12329.1"/>
    </source>
</evidence>
<dbReference type="Pfam" id="PF01471">
    <property type="entry name" value="PG_binding_1"/>
    <property type="match status" value="1"/>
</dbReference>
<keyword evidence="1" id="KW-0732">Signal</keyword>